<protein>
    <submittedName>
        <fullName evidence="9">GDSL esterase/lipase</fullName>
    </submittedName>
</protein>
<keyword evidence="7" id="KW-0443">Lipid metabolism</keyword>
<comment type="similarity">
    <text evidence="2">Belongs to the 'GDSL' lipolytic enzyme family.</text>
</comment>
<keyword evidence="6" id="KW-0442">Lipid degradation</keyword>
<dbReference type="FunFam" id="3.40.50.1110:FF:000003">
    <property type="entry name" value="GDSL esterase/lipase APG"/>
    <property type="match status" value="2"/>
</dbReference>
<evidence type="ECO:0000256" key="4">
    <source>
        <dbReference type="ARBA" id="ARBA00022729"/>
    </source>
</evidence>
<evidence type="ECO:0000256" key="3">
    <source>
        <dbReference type="ARBA" id="ARBA00022525"/>
    </source>
</evidence>
<evidence type="ECO:0000256" key="8">
    <source>
        <dbReference type="SAM" id="SignalP"/>
    </source>
</evidence>
<dbReference type="PANTHER" id="PTHR45650:SF14">
    <property type="entry name" value="GDSL ESTERASE_LIPASE 7-LIKE"/>
    <property type="match status" value="1"/>
</dbReference>
<accession>A0A7J6XBS8</accession>
<dbReference type="EMBL" id="JABWDY010002833">
    <property type="protein sequence ID" value="KAF5206368.1"/>
    <property type="molecule type" value="Genomic_DNA"/>
</dbReference>
<organism evidence="9 10">
    <name type="scientific">Thalictrum thalictroides</name>
    <name type="common">Rue-anemone</name>
    <name type="synonym">Anemone thalictroides</name>
    <dbReference type="NCBI Taxonomy" id="46969"/>
    <lineage>
        <taxon>Eukaryota</taxon>
        <taxon>Viridiplantae</taxon>
        <taxon>Streptophyta</taxon>
        <taxon>Embryophyta</taxon>
        <taxon>Tracheophyta</taxon>
        <taxon>Spermatophyta</taxon>
        <taxon>Magnoliopsida</taxon>
        <taxon>Ranunculales</taxon>
        <taxon>Ranunculaceae</taxon>
        <taxon>Thalictroideae</taxon>
        <taxon>Thalictrum</taxon>
    </lineage>
</organism>
<keyword evidence="4 8" id="KW-0732">Signal</keyword>
<dbReference type="GO" id="GO:0005576">
    <property type="term" value="C:extracellular region"/>
    <property type="evidence" value="ECO:0007669"/>
    <property type="project" value="UniProtKB-SubCell"/>
</dbReference>
<dbReference type="Proteomes" id="UP000554482">
    <property type="component" value="Unassembled WGS sequence"/>
</dbReference>
<dbReference type="Gene3D" id="3.40.50.1110">
    <property type="entry name" value="SGNH hydrolase"/>
    <property type="match status" value="2"/>
</dbReference>
<gene>
    <name evidence="9" type="ORF">FRX31_004050</name>
</gene>
<dbReference type="InterPro" id="IPR036514">
    <property type="entry name" value="SGNH_hydro_sf"/>
</dbReference>
<evidence type="ECO:0000256" key="2">
    <source>
        <dbReference type="ARBA" id="ARBA00008668"/>
    </source>
</evidence>
<evidence type="ECO:0000256" key="1">
    <source>
        <dbReference type="ARBA" id="ARBA00004613"/>
    </source>
</evidence>
<comment type="caution">
    <text evidence="9">The sequence shown here is derived from an EMBL/GenBank/DDBJ whole genome shotgun (WGS) entry which is preliminary data.</text>
</comment>
<evidence type="ECO:0000313" key="10">
    <source>
        <dbReference type="Proteomes" id="UP000554482"/>
    </source>
</evidence>
<dbReference type="InterPro" id="IPR051238">
    <property type="entry name" value="GDSL_esterase/lipase"/>
</dbReference>
<sequence>MSKNYSMILLFIYIFLHLILVNCQSPLAPALYVFGDSISESGNNNFFPTDAKANYTPYGIDTSSGATGRFTNGKTIIDFIAQSLGLPLVPAYMSLSTSDKINITTGVNYASGASGILPESGTALGKILSLDEQIKNFKDTVLLKTLKSRAELKNLSDSIVWVNIGSNDYINNYLKPANYMSSWIYTPQQFANLLVHRLIRGLRNIYSLGARKFVVFNIGRLGCLPAIVNSINPKPTTPCVEDVNNLVMLYNSMLSSAITELERTLSGSTFVRGDAYGLNKTSAEAGISVAQTPCCAVGGNARSIKAAAPALFVFGDSLLDSGNNNFLVTLARADFPPYGVDFSGGASGRFTNGKTVADFTAQLLGLPFAPSYMSHQILANFTGVNYASGASGILPETGSNLGECISLDQQISLFQSTIEEELQPKFARREDLYQYLSKSIFMVSVGTNDYINNYLHPLFFNTSLTYSSQAFAERLMGRLFQLFKRLYTLGAKKIIMFELGPIGCMPAYTHRLQPRGLCLDGYNQLVSDFNTQLPLTLNRLANILRDSVFIHGQTNTLVKNMIVNPFKYGFVDTKNPCCIAGDATLACTPNLPPCLNDNQYLWWDGYHLTEAAYSIVARDCFSGSLVCSPININQLVQN</sequence>
<evidence type="ECO:0000256" key="7">
    <source>
        <dbReference type="ARBA" id="ARBA00023098"/>
    </source>
</evidence>
<comment type="subcellular location">
    <subcellularLocation>
        <location evidence="1">Secreted</location>
    </subcellularLocation>
</comment>
<dbReference type="OrthoDB" id="1600564at2759"/>
<dbReference type="CDD" id="cd01837">
    <property type="entry name" value="SGNH_plant_lipase_like"/>
    <property type="match status" value="2"/>
</dbReference>
<evidence type="ECO:0000313" key="9">
    <source>
        <dbReference type="EMBL" id="KAF5206368.1"/>
    </source>
</evidence>
<keyword evidence="5" id="KW-0378">Hydrolase</keyword>
<dbReference type="GO" id="GO:0016042">
    <property type="term" value="P:lipid catabolic process"/>
    <property type="evidence" value="ECO:0007669"/>
    <property type="project" value="UniProtKB-KW"/>
</dbReference>
<dbReference type="Pfam" id="PF00657">
    <property type="entry name" value="Lipase_GDSL"/>
    <property type="match status" value="2"/>
</dbReference>
<keyword evidence="3" id="KW-0964">Secreted</keyword>
<feature type="signal peptide" evidence="8">
    <location>
        <begin position="1"/>
        <end position="23"/>
    </location>
</feature>
<dbReference type="AlphaFoldDB" id="A0A7J6XBS8"/>
<dbReference type="SUPFAM" id="SSF52266">
    <property type="entry name" value="SGNH hydrolase"/>
    <property type="match status" value="1"/>
</dbReference>
<dbReference type="GO" id="GO:0016788">
    <property type="term" value="F:hydrolase activity, acting on ester bonds"/>
    <property type="evidence" value="ECO:0007669"/>
    <property type="project" value="InterPro"/>
</dbReference>
<dbReference type="PANTHER" id="PTHR45650">
    <property type="entry name" value="GDSL-LIKE LIPASE/ACYLHYDROLASE-RELATED"/>
    <property type="match status" value="1"/>
</dbReference>
<dbReference type="InterPro" id="IPR001087">
    <property type="entry name" value="GDSL"/>
</dbReference>
<proteinExistence type="inferred from homology"/>
<reference evidence="9 10" key="1">
    <citation type="submission" date="2020-06" db="EMBL/GenBank/DDBJ databases">
        <title>Transcriptomic and genomic resources for Thalictrum thalictroides and T. hernandezii: Facilitating candidate gene discovery in an emerging model plant lineage.</title>
        <authorList>
            <person name="Arias T."/>
            <person name="Riano-Pachon D.M."/>
            <person name="Di Stilio V.S."/>
        </authorList>
    </citation>
    <scope>NUCLEOTIDE SEQUENCE [LARGE SCALE GENOMIC DNA]</scope>
    <source>
        <strain evidence="10">cv. WT478/WT964</strain>
        <tissue evidence="9">Leaves</tissue>
    </source>
</reference>
<evidence type="ECO:0000256" key="6">
    <source>
        <dbReference type="ARBA" id="ARBA00022963"/>
    </source>
</evidence>
<evidence type="ECO:0000256" key="5">
    <source>
        <dbReference type="ARBA" id="ARBA00022801"/>
    </source>
</evidence>
<feature type="chain" id="PRO_5029826854" evidence="8">
    <location>
        <begin position="24"/>
        <end position="638"/>
    </location>
</feature>
<keyword evidence="10" id="KW-1185">Reference proteome</keyword>
<dbReference type="InterPro" id="IPR035669">
    <property type="entry name" value="SGNH_plant_lipase-like"/>
</dbReference>
<name>A0A7J6XBS8_THATH</name>